<name>A0A9D2QF45_9CORY</name>
<dbReference type="Gene3D" id="3.40.50.1820">
    <property type="entry name" value="alpha/beta hydrolase"/>
    <property type="match status" value="1"/>
</dbReference>
<evidence type="ECO:0000313" key="2">
    <source>
        <dbReference type="Proteomes" id="UP000823858"/>
    </source>
</evidence>
<reference evidence="1" key="1">
    <citation type="journal article" date="2021" name="PeerJ">
        <title>Extensive microbial diversity within the chicken gut microbiome revealed by metagenomics and culture.</title>
        <authorList>
            <person name="Gilroy R."/>
            <person name="Ravi A."/>
            <person name="Getino M."/>
            <person name="Pursley I."/>
            <person name="Horton D.L."/>
            <person name="Alikhan N.F."/>
            <person name="Baker D."/>
            <person name="Gharbi K."/>
            <person name="Hall N."/>
            <person name="Watson M."/>
            <person name="Adriaenssens E.M."/>
            <person name="Foster-Nyarko E."/>
            <person name="Jarju S."/>
            <person name="Secka A."/>
            <person name="Antonio M."/>
            <person name="Oren A."/>
            <person name="Chaudhuri R.R."/>
            <person name="La Ragione R."/>
            <person name="Hildebrand F."/>
            <person name="Pallen M.J."/>
        </authorList>
    </citation>
    <scope>NUCLEOTIDE SEQUENCE</scope>
    <source>
        <strain evidence="1">ChiHjej13B12-4958</strain>
    </source>
</reference>
<dbReference type="PANTHER" id="PTHR33428">
    <property type="entry name" value="CHLOROPHYLLASE-2, CHLOROPLASTIC"/>
    <property type="match status" value="1"/>
</dbReference>
<reference evidence="1" key="2">
    <citation type="submission" date="2021-04" db="EMBL/GenBank/DDBJ databases">
        <authorList>
            <person name="Gilroy R."/>
        </authorList>
    </citation>
    <scope>NUCLEOTIDE SEQUENCE</scope>
    <source>
        <strain evidence="1">ChiHjej13B12-4958</strain>
    </source>
</reference>
<organism evidence="1 2">
    <name type="scientific">Candidatus Corynebacterium faecigallinarum</name>
    <dbReference type="NCBI Taxonomy" id="2838528"/>
    <lineage>
        <taxon>Bacteria</taxon>
        <taxon>Bacillati</taxon>
        <taxon>Actinomycetota</taxon>
        <taxon>Actinomycetes</taxon>
        <taxon>Mycobacteriales</taxon>
        <taxon>Corynebacteriaceae</taxon>
        <taxon>Corynebacterium</taxon>
    </lineage>
</organism>
<dbReference type="Proteomes" id="UP000823858">
    <property type="component" value="Unassembled WGS sequence"/>
</dbReference>
<evidence type="ECO:0000313" key="1">
    <source>
        <dbReference type="EMBL" id="HJC85405.1"/>
    </source>
</evidence>
<proteinExistence type="predicted"/>
<dbReference type="SUPFAM" id="SSF53474">
    <property type="entry name" value="alpha/beta-Hydrolases"/>
    <property type="match status" value="1"/>
</dbReference>
<comment type="caution">
    <text evidence="1">The sequence shown here is derived from an EMBL/GenBank/DDBJ whole genome shotgun (WGS) entry which is preliminary data.</text>
</comment>
<gene>
    <name evidence="1" type="ORF">H9751_07665</name>
</gene>
<dbReference type="InterPro" id="IPR029058">
    <property type="entry name" value="AB_hydrolase_fold"/>
</dbReference>
<accession>A0A9D2QF45</accession>
<dbReference type="PANTHER" id="PTHR33428:SF14">
    <property type="entry name" value="CARBOXYLESTERASE TYPE B DOMAIN-CONTAINING PROTEIN"/>
    <property type="match status" value="1"/>
</dbReference>
<keyword evidence="1" id="KW-0378">Hydrolase</keyword>
<dbReference type="EMBL" id="DWVP01000019">
    <property type="protein sequence ID" value="HJC85405.1"/>
    <property type="molecule type" value="Genomic_DNA"/>
</dbReference>
<dbReference type="GO" id="GO:0016787">
    <property type="term" value="F:hydrolase activity"/>
    <property type="evidence" value="ECO:0007669"/>
    <property type="project" value="UniProtKB-KW"/>
</dbReference>
<protein>
    <submittedName>
        <fullName evidence="1">Alpha/beta hydrolase</fullName>
    </submittedName>
</protein>
<dbReference type="AlphaFoldDB" id="A0A9D2QF45"/>
<sequence length="299" mass="31726">MAVNVKNLIPSLEKRGPHRVLVGDLDFAGIPGRVYAPAEGTAIPGVAFGHDWQIGVDGYHATLRHLASWGIAVAAPDTERGALPNHRGFASDLESCLQILSGVRLGAGNITVDPSKLFLAGHGMGAGAAVLAATGREASTESRRKYTDTPTLAGVVAIHPADTAPSCYDAATHVSAPGLVLSPGRTTGFEKGEPERVAAYWRGDVVYRSVDKATSDGFHEKLMRKFAVSSSGMEFAVQDRIRALTVGFILAEDDKKYAPFRDPELEIKGTTLSTRGELIEGLPEFVDPLAAGERALKKL</sequence>